<name>A0A9N9DE96_9GLOM</name>
<dbReference type="GO" id="GO:0005739">
    <property type="term" value="C:mitochondrion"/>
    <property type="evidence" value="ECO:0007669"/>
    <property type="project" value="TreeGrafter"/>
</dbReference>
<evidence type="ECO:0000256" key="8">
    <source>
        <dbReference type="SAM" id="Phobius"/>
    </source>
</evidence>
<keyword evidence="5 7" id="KW-0175">Coiled coil</keyword>
<keyword evidence="3 8" id="KW-0812">Transmembrane</keyword>
<evidence type="ECO:0000313" key="9">
    <source>
        <dbReference type="EMBL" id="CAG8638211.1"/>
    </source>
</evidence>
<comment type="caution">
    <text evidence="9">The sequence shown here is derived from an EMBL/GenBank/DDBJ whole genome shotgun (WGS) entry which is preliminary data.</text>
</comment>
<dbReference type="Pfam" id="PF07047">
    <property type="entry name" value="OPA3"/>
    <property type="match status" value="1"/>
</dbReference>
<feature type="coiled-coil region" evidence="7">
    <location>
        <begin position="83"/>
        <end position="145"/>
    </location>
</feature>
<dbReference type="AlphaFoldDB" id="A0A9N9DE96"/>
<accession>A0A9N9DE96</accession>
<feature type="transmembrane region" description="Helical" evidence="8">
    <location>
        <begin position="230"/>
        <end position="249"/>
    </location>
</feature>
<proteinExistence type="inferred from homology"/>
<dbReference type="InterPro" id="IPR010754">
    <property type="entry name" value="OPA3-like"/>
</dbReference>
<keyword evidence="10" id="KW-1185">Reference proteome</keyword>
<evidence type="ECO:0000256" key="4">
    <source>
        <dbReference type="ARBA" id="ARBA00022989"/>
    </source>
</evidence>
<evidence type="ECO:0000256" key="5">
    <source>
        <dbReference type="ARBA" id="ARBA00023054"/>
    </source>
</evidence>
<evidence type="ECO:0000256" key="1">
    <source>
        <dbReference type="ARBA" id="ARBA00004141"/>
    </source>
</evidence>
<dbReference type="GO" id="GO:0019216">
    <property type="term" value="P:regulation of lipid metabolic process"/>
    <property type="evidence" value="ECO:0007669"/>
    <property type="project" value="TreeGrafter"/>
</dbReference>
<sequence>MSATKLGILLVRTLAKPIANSIKNYSKRHATFRQMCINVAQATHRFEIKLKMNLLSQKSEKIRPLNDAKAVEMGANFLGEAVIFGVANRQHQLNEQIEKLQEETTELKSHIEINRSFEDRMMNQLEELKNDNEKLRTLLDRILIKGLEPRKSQILRFPGMQWENKDDNKNPQDQNTLENKTIEKIDSQNLNSADPHKMKLWDSFEFGDQGTMDETSPFDDCFKLSKKQRLYGFGICFVLGFIISILSTLSLLTSNITGFAILYTIGNVISLMR</sequence>
<dbReference type="Proteomes" id="UP000789570">
    <property type="component" value="Unassembled WGS sequence"/>
</dbReference>
<keyword evidence="6 8" id="KW-0472">Membrane</keyword>
<reference evidence="9" key="1">
    <citation type="submission" date="2021-06" db="EMBL/GenBank/DDBJ databases">
        <authorList>
            <person name="Kallberg Y."/>
            <person name="Tangrot J."/>
            <person name="Rosling A."/>
        </authorList>
    </citation>
    <scope>NUCLEOTIDE SEQUENCE</scope>
    <source>
        <strain evidence="9">UK204</strain>
    </source>
</reference>
<dbReference type="GO" id="GO:0016192">
    <property type="term" value="P:vesicle-mediated transport"/>
    <property type="evidence" value="ECO:0007669"/>
    <property type="project" value="InterPro"/>
</dbReference>
<dbReference type="PANTHER" id="PTHR12499">
    <property type="entry name" value="OPTIC ATROPHY 3 PROTEIN OPA3"/>
    <property type="match status" value="1"/>
</dbReference>
<dbReference type="InterPro" id="IPR007305">
    <property type="entry name" value="Vesicle_transpt_Got1/SFT2"/>
</dbReference>
<keyword evidence="4 8" id="KW-1133">Transmembrane helix</keyword>
<evidence type="ECO:0000256" key="3">
    <source>
        <dbReference type="ARBA" id="ARBA00022692"/>
    </source>
</evidence>
<dbReference type="PANTHER" id="PTHR12499:SF0">
    <property type="entry name" value="OPTIC ATROPHY 3 PROTEIN"/>
    <property type="match status" value="1"/>
</dbReference>
<gene>
    <name evidence="9" type="ORF">FCALED_LOCUS10425</name>
</gene>
<dbReference type="GO" id="GO:0012505">
    <property type="term" value="C:endomembrane system"/>
    <property type="evidence" value="ECO:0007669"/>
    <property type="project" value="UniProtKB-ARBA"/>
</dbReference>
<dbReference type="OrthoDB" id="2129069at2759"/>
<comment type="similarity">
    <text evidence="2">Belongs to the OPA3 family.</text>
</comment>
<dbReference type="EMBL" id="CAJVPQ010003826">
    <property type="protein sequence ID" value="CAG8638211.1"/>
    <property type="molecule type" value="Genomic_DNA"/>
</dbReference>
<evidence type="ECO:0000256" key="7">
    <source>
        <dbReference type="SAM" id="Coils"/>
    </source>
</evidence>
<protein>
    <submittedName>
        <fullName evidence="9">7315_t:CDS:1</fullName>
    </submittedName>
</protein>
<comment type="subcellular location">
    <subcellularLocation>
        <location evidence="1">Membrane</location>
        <topology evidence="1">Multi-pass membrane protein</topology>
    </subcellularLocation>
</comment>
<feature type="transmembrane region" description="Helical" evidence="8">
    <location>
        <begin position="255"/>
        <end position="272"/>
    </location>
</feature>
<evidence type="ECO:0000313" key="10">
    <source>
        <dbReference type="Proteomes" id="UP000789570"/>
    </source>
</evidence>
<dbReference type="Pfam" id="PF04178">
    <property type="entry name" value="Got1"/>
    <property type="match status" value="1"/>
</dbReference>
<organism evidence="9 10">
    <name type="scientific">Funneliformis caledonium</name>
    <dbReference type="NCBI Taxonomy" id="1117310"/>
    <lineage>
        <taxon>Eukaryota</taxon>
        <taxon>Fungi</taxon>
        <taxon>Fungi incertae sedis</taxon>
        <taxon>Mucoromycota</taxon>
        <taxon>Glomeromycotina</taxon>
        <taxon>Glomeromycetes</taxon>
        <taxon>Glomerales</taxon>
        <taxon>Glomeraceae</taxon>
        <taxon>Funneliformis</taxon>
    </lineage>
</organism>
<evidence type="ECO:0000256" key="6">
    <source>
        <dbReference type="ARBA" id="ARBA00023136"/>
    </source>
</evidence>
<dbReference type="GO" id="GO:0016020">
    <property type="term" value="C:membrane"/>
    <property type="evidence" value="ECO:0007669"/>
    <property type="project" value="UniProtKB-SubCell"/>
</dbReference>
<evidence type="ECO:0000256" key="2">
    <source>
        <dbReference type="ARBA" id="ARBA00007584"/>
    </source>
</evidence>